<evidence type="ECO:0000259" key="10">
    <source>
        <dbReference type="PROSITE" id="PS50905"/>
    </source>
</evidence>
<dbReference type="InterPro" id="IPR009040">
    <property type="entry name" value="Ferritin-like_diiron"/>
</dbReference>
<name>A0A7R6PXQ9_9BACT</name>
<comment type="cofactor">
    <cofactor evidence="1">
        <name>Fe(3+)</name>
        <dbReference type="ChEBI" id="CHEBI:29034"/>
    </cofactor>
</comment>
<keyword evidence="12" id="KW-1185">Reference proteome</keyword>
<evidence type="ECO:0000256" key="4">
    <source>
        <dbReference type="ARBA" id="ARBA00022982"/>
    </source>
</evidence>
<reference evidence="11 12" key="1">
    <citation type="journal article" date="2012" name="Extremophiles">
        <title>Thermotomaculum hydrothermale gen. nov., sp. nov., a novel heterotrophic thermophile within the phylum Acidobacteria from a deep-sea hydrothermal vent chimney in the Southern Okinawa Trough.</title>
        <authorList>
            <person name="Izumi H."/>
            <person name="Nunoura T."/>
            <person name="Miyazaki M."/>
            <person name="Mino S."/>
            <person name="Toki T."/>
            <person name="Takai K."/>
            <person name="Sako Y."/>
            <person name="Sawabe T."/>
            <person name="Nakagawa S."/>
        </authorList>
    </citation>
    <scope>NUCLEOTIDE SEQUENCE [LARGE SCALE GENOMIC DNA]</scope>
    <source>
        <strain evidence="11 12">AC55</strain>
    </source>
</reference>
<evidence type="ECO:0000256" key="7">
    <source>
        <dbReference type="ARBA" id="ARBA00063441"/>
    </source>
</evidence>
<evidence type="ECO:0000256" key="6">
    <source>
        <dbReference type="ARBA" id="ARBA00055868"/>
    </source>
</evidence>
<comment type="subunit">
    <text evidence="7">Homodimer. Possesses two rubredoxin-like centers and two non-sulfur oxo-bridged di-iron centers per dimer.</text>
</comment>
<dbReference type="FunFam" id="2.20.28.10:FF:000018">
    <property type="entry name" value="Rubrerythrin"/>
    <property type="match status" value="1"/>
</dbReference>
<dbReference type="InterPro" id="IPR003251">
    <property type="entry name" value="Rr_diiron-bd_dom"/>
</dbReference>
<evidence type="ECO:0000259" key="9">
    <source>
        <dbReference type="PROSITE" id="PS50903"/>
    </source>
</evidence>
<evidence type="ECO:0000256" key="1">
    <source>
        <dbReference type="ARBA" id="ARBA00001965"/>
    </source>
</evidence>
<evidence type="ECO:0000256" key="8">
    <source>
        <dbReference type="ARBA" id="ARBA00069213"/>
    </source>
</evidence>
<comment type="function">
    <text evidence="6">May provide oxidative stress protection via catalytic reduction of intracellular hydrogen peroxide.</text>
</comment>
<dbReference type="InterPro" id="IPR012347">
    <property type="entry name" value="Ferritin-like"/>
</dbReference>
<dbReference type="Gene3D" id="2.20.28.10">
    <property type="match status" value="1"/>
</dbReference>
<keyword evidence="5" id="KW-0408">Iron</keyword>
<dbReference type="Gene3D" id="1.20.1260.10">
    <property type="match status" value="1"/>
</dbReference>
<organism evidence="11 12">
    <name type="scientific">Thermotomaculum hydrothermale</name>
    <dbReference type="NCBI Taxonomy" id="981385"/>
    <lineage>
        <taxon>Bacteria</taxon>
        <taxon>Pseudomonadati</taxon>
        <taxon>Acidobacteriota</taxon>
        <taxon>Holophagae</taxon>
        <taxon>Thermotomaculales</taxon>
        <taxon>Thermotomaculaceae</taxon>
        <taxon>Thermotomaculum</taxon>
    </lineage>
</organism>
<evidence type="ECO:0000313" key="12">
    <source>
        <dbReference type="Proteomes" id="UP000595564"/>
    </source>
</evidence>
<dbReference type="CDD" id="cd00729">
    <property type="entry name" value="rubredoxin_SM"/>
    <property type="match status" value="1"/>
</dbReference>
<evidence type="ECO:0000313" key="11">
    <source>
        <dbReference type="EMBL" id="BBB32675.1"/>
    </source>
</evidence>
<keyword evidence="3" id="KW-0479">Metal-binding</keyword>
<dbReference type="EMBL" id="AP017470">
    <property type="protein sequence ID" value="BBB32675.1"/>
    <property type="molecule type" value="Genomic_DNA"/>
</dbReference>
<gene>
    <name evidence="11" type="primary">rbr</name>
    <name evidence="11" type="ORF">TTHT_1143</name>
</gene>
<feature type="domain" description="Ferritin-like diiron" evidence="10">
    <location>
        <begin position="3"/>
        <end position="152"/>
    </location>
</feature>
<dbReference type="SUPFAM" id="SSF47240">
    <property type="entry name" value="Ferritin-like"/>
    <property type="match status" value="1"/>
</dbReference>
<dbReference type="Pfam" id="PF21349">
    <property type="entry name" value="RUBY_RBDX"/>
    <property type="match status" value="1"/>
</dbReference>
<dbReference type="PANTHER" id="PTHR43865">
    <property type="entry name" value="RUBRERYTHRIN-RELATED"/>
    <property type="match status" value="1"/>
</dbReference>
<dbReference type="Proteomes" id="UP000595564">
    <property type="component" value="Chromosome"/>
</dbReference>
<dbReference type="Pfam" id="PF02915">
    <property type="entry name" value="Rubrerythrin"/>
    <property type="match status" value="1"/>
</dbReference>
<dbReference type="SUPFAM" id="SSF57802">
    <property type="entry name" value="Rubredoxin-like"/>
    <property type="match status" value="1"/>
</dbReference>
<sequence>MKSLKGTKTLENLLKSFAGESQARNRYDMYAKIAGKEGYKQIEALFLETADNERVHAKTFYKHIVENLGLNEPLGIEIQAEYPVQLGNTLENLKAAAMGEHEEFVELYPTFAKIAQEEGFPEIAASWNAIAKVEMWHEKRFLKLAKNIEDGTVFVKDGKVYWKCRKCGYVHEGIEAPKQCPACKHPQGYFELLAENY</sequence>
<dbReference type="PROSITE" id="PS50905">
    <property type="entry name" value="FERRITIN_LIKE"/>
    <property type="match status" value="1"/>
</dbReference>
<dbReference type="InterPro" id="IPR048574">
    <property type="entry name" value="RUBY_RBDX"/>
</dbReference>
<dbReference type="AlphaFoldDB" id="A0A7R6PXQ9"/>
<proteinExistence type="predicted"/>
<dbReference type="PROSITE" id="PS50903">
    <property type="entry name" value="RUBREDOXIN_LIKE"/>
    <property type="match status" value="1"/>
</dbReference>
<dbReference type="CDD" id="cd01041">
    <property type="entry name" value="Rubrerythrin"/>
    <property type="match status" value="1"/>
</dbReference>
<protein>
    <recommendedName>
        <fullName evidence="8">Rubrerythrin</fullName>
    </recommendedName>
</protein>
<dbReference type="InterPro" id="IPR024934">
    <property type="entry name" value="Rubredoxin-like_dom"/>
</dbReference>
<dbReference type="KEGG" id="thyd:TTHT_1143"/>
<keyword evidence="4" id="KW-0249">Electron transport</keyword>
<dbReference type="InterPro" id="IPR009078">
    <property type="entry name" value="Ferritin-like_SF"/>
</dbReference>
<evidence type="ECO:0000256" key="3">
    <source>
        <dbReference type="ARBA" id="ARBA00022723"/>
    </source>
</evidence>
<feature type="domain" description="Rubredoxin-like" evidence="9">
    <location>
        <begin position="159"/>
        <end position="193"/>
    </location>
</feature>
<dbReference type="GO" id="GO:0005506">
    <property type="term" value="F:iron ion binding"/>
    <property type="evidence" value="ECO:0007669"/>
    <property type="project" value="InterPro"/>
</dbReference>
<dbReference type="NCBIfam" id="NF045767">
    <property type="entry name" value="RuberyRbr"/>
    <property type="match status" value="1"/>
</dbReference>
<dbReference type="PANTHER" id="PTHR43865:SF1">
    <property type="entry name" value="RUBRERYTHRIN-RELATED"/>
    <property type="match status" value="1"/>
</dbReference>
<dbReference type="RefSeq" id="WP_201326978.1">
    <property type="nucleotide sequence ID" value="NZ_AP017470.1"/>
</dbReference>
<dbReference type="InterPro" id="IPR052364">
    <property type="entry name" value="Rubrerythrin"/>
</dbReference>
<evidence type="ECO:0000256" key="2">
    <source>
        <dbReference type="ARBA" id="ARBA00022448"/>
    </source>
</evidence>
<dbReference type="GO" id="GO:0016491">
    <property type="term" value="F:oxidoreductase activity"/>
    <property type="evidence" value="ECO:0007669"/>
    <property type="project" value="InterPro"/>
</dbReference>
<keyword evidence="2" id="KW-0813">Transport</keyword>
<evidence type="ECO:0000256" key="5">
    <source>
        <dbReference type="ARBA" id="ARBA00023004"/>
    </source>
</evidence>
<accession>A0A7R6PXQ9</accession>